<keyword evidence="2" id="KW-1185">Reference proteome</keyword>
<comment type="caution">
    <text evidence="1">The sequence shown here is derived from an EMBL/GenBank/DDBJ whole genome shotgun (WGS) entry which is preliminary data.</text>
</comment>
<sequence>MPSLANVPNVWKRWWDHLHKLSESPDINTTRLQEFIKKPPLEPEIATISAADMALTDVNNLFDLSELQGQENWHFPRRIILLRSEFDSWIDAFTELTRSSKPTEAHTRAALGLYGHGLGKPFGKARGQSDSTAWGTLTDGQWFYSIRLSNAGQWSVVAYRATRDGWGDIANMMAYMVLQGHKSVESSLRPRDLPIFFRSTSDSIQIQFRFHSDLIYF</sequence>
<protein>
    <submittedName>
        <fullName evidence="1">Uncharacterized protein</fullName>
    </submittedName>
</protein>
<dbReference type="AlphaFoldDB" id="A0AAI9TQG0"/>
<evidence type="ECO:0000313" key="1">
    <source>
        <dbReference type="EMBL" id="KAJ9491120.1"/>
    </source>
</evidence>
<dbReference type="Proteomes" id="UP001227192">
    <property type="component" value="Unassembled WGS sequence"/>
</dbReference>
<evidence type="ECO:0000313" key="2">
    <source>
        <dbReference type="Proteomes" id="UP001227192"/>
    </source>
</evidence>
<accession>A0AAI9TQG0</accession>
<dbReference type="EMBL" id="LACB01000040">
    <property type="protein sequence ID" value="KAJ9491120.1"/>
    <property type="molecule type" value="Genomic_DNA"/>
</dbReference>
<name>A0AAI9TQG0_PENTH</name>
<reference evidence="1" key="1">
    <citation type="submission" date="2015-06" db="EMBL/GenBank/DDBJ databases">
        <authorList>
            <person name="Nguyen H."/>
        </authorList>
    </citation>
    <scope>NUCLEOTIDE SEQUENCE</scope>
    <source>
        <strain evidence="1">DAOM 180753</strain>
    </source>
</reference>
<gene>
    <name evidence="1" type="ORF">VN97_g2133</name>
</gene>
<proteinExistence type="predicted"/>
<organism evidence="1 2">
    <name type="scientific">Penicillium thymicola</name>
    <dbReference type="NCBI Taxonomy" id="293382"/>
    <lineage>
        <taxon>Eukaryota</taxon>
        <taxon>Fungi</taxon>
        <taxon>Dikarya</taxon>
        <taxon>Ascomycota</taxon>
        <taxon>Pezizomycotina</taxon>
        <taxon>Eurotiomycetes</taxon>
        <taxon>Eurotiomycetidae</taxon>
        <taxon>Eurotiales</taxon>
        <taxon>Aspergillaceae</taxon>
        <taxon>Penicillium</taxon>
    </lineage>
</organism>
<reference evidence="1" key="2">
    <citation type="journal article" date="2016" name="Fungal Biol.">
        <title>Ochratoxin A production by Penicillium thymicola.</title>
        <authorList>
            <person name="Nguyen H.D.T."/>
            <person name="McMullin D.R."/>
            <person name="Ponomareva E."/>
            <person name="Riley R."/>
            <person name="Pomraning K.R."/>
            <person name="Baker S.E."/>
            <person name="Seifert K.A."/>
        </authorList>
    </citation>
    <scope>NUCLEOTIDE SEQUENCE</scope>
    <source>
        <strain evidence="1">DAOM 180753</strain>
    </source>
</reference>